<dbReference type="EMBL" id="KE747810">
    <property type="protein sequence ID" value="RMZ67434.1"/>
    <property type="molecule type" value="Genomic_DNA"/>
</dbReference>
<keyword evidence="3" id="KW-1185">Reference proteome</keyword>
<sequence length="436" mass="48920">MTLRMPLVRPPLPPRPSSASANQQSTEVPTLKACPRPSFVEGHNDWLQVVSPKTIPNFDICPDCYNTSFRNTRYGSLMRVGPAKPAGLPCACDFSMAWIRLAYLWLYQQNQADLSLLGAVAGIQPDKDGICPNLNLQDAQVKQGGKPSVTRTWYCVRDPQTGAPVEELTACSHCVSHVSTIFPCLSNIFVPVENGQKLLATCDLMSLGDAQQRGLEYLDQIAKTADSTVKTKTRDLGSLVEYIRKWGPVSVCRKGKGVWNERQYSLPSTVPEFTACEECYQKHIFPLYSQSPRPAILSHIQAEGPKEGGFLCDLFSPRLQGYFNDAVRTNDLGTFRQKLMARNEKMREVDMQLVRMMQECKQLKMQGNAHMSQMRISQMQAVSASTRMLATGWYGPPIDWTMTNAQMAKANEKNMEAAIIEDKMTALKNEWAQFWM</sequence>
<dbReference type="Proteomes" id="UP000265663">
    <property type="component" value="Unassembled WGS sequence"/>
</dbReference>
<feature type="compositionally biased region" description="Polar residues" evidence="1">
    <location>
        <begin position="17"/>
        <end position="27"/>
    </location>
</feature>
<reference evidence="2 3" key="1">
    <citation type="journal article" date="2014" name="PLoS ONE">
        <title>De novo Genome Assembly of the Fungal Plant Pathogen Pyrenophora semeniperda.</title>
        <authorList>
            <person name="Soliai M.M."/>
            <person name="Meyer S.E."/>
            <person name="Udall J.A."/>
            <person name="Elzinga D.E."/>
            <person name="Hermansen R.A."/>
            <person name="Bodily P.M."/>
            <person name="Hart A.A."/>
            <person name="Coleman C.E."/>
        </authorList>
    </citation>
    <scope>NUCLEOTIDE SEQUENCE [LARGE SCALE GENOMIC DNA]</scope>
    <source>
        <strain evidence="2 3">CCB06</strain>
        <tissue evidence="2">Mycelium</tissue>
    </source>
</reference>
<protein>
    <submittedName>
        <fullName evidence="2">Ser arg-related nuclear matrix</fullName>
    </submittedName>
</protein>
<feature type="region of interest" description="Disordered" evidence="1">
    <location>
        <begin position="1"/>
        <end position="27"/>
    </location>
</feature>
<dbReference type="OrthoDB" id="5324692at2759"/>
<accession>A0A3M7LZ32</accession>
<evidence type="ECO:0000313" key="3">
    <source>
        <dbReference type="Proteomes" id="UP000265663"/>
    </source>
</evidence>
<gene>
    <name evidence="2" type="ORF">GMOD_00001355</name>
</gene>
<name>A0A3M7LZ32_9PLEO</name>
<organism evidence="2 3">
    <name type="scientific">Pyrenophora seminiperda CCB06</name>
    <dbReference type="NCBI Taxonomy" id="1302712"/>
    <lineage>
        <taxon>Eukaryota</taxon>
        <taxon>Fungi</taxon>
        <taxon>Dikarya</taxon>
        <taxon>Ascomycota</taxon>
        <taxon>Pezizomycotina</taxon>
        <taxon>Dothideomycetes</taxon>
        <taxon>Pleosporomycetidae</taxon>
        <taxon>Pleosporales</taxon>
        <taxon>Pleosporineae</taxon>
        <taxon>Pleosporaceae</taxon>
        <taxon>Pyrenophora</taxon>
    </lineage>
</organism>
<dbReference type="AlphaFoldDB" id="A0A3M7LZ32"/>
<evidence type="ECO:0000256" key="1">
    <source>
        <dbReference type="SAM" id="MobiDB-lite"/>
    </source>
</evidence>
<proteinExistence type="predicted"/>
<evidence type="ECO:0000313" key="2">
    <source>
        <dbReference type="EMBL" id="RMZ67434.1"/>
    </source>
</evidence>